<sequence>MMALVPIFLLFWSTSPGIWNILTLIAQFSGSTPGLLSNAFCNFNQVPTILATSAQLPWSVPYPEGFSPSSKLGTNKPPFSDLTNPLPAAVPGSSLPSLLQVPTLDPNIPPTWGCSLWLLTGALVMALDTYFPPFSQPVSFGRPFQAAIPVLHWMASWWLVPPGWEPDFVSLAPLSYISQAIYLVFEALLVVNYQLHVDLGCYFPPHGDFFIISKHFCHSVSILTNWLANEVDDGSDLPYDLVICATITCCLSSISNDVIFISYDKLSLQFQDYGTLSKTNTPKGKNKKPEGIVIGVFLAVSPKGTVFYQTTTSYTNGYWYRKFLSDLLATWSSVNSSFKIFLSHQMKCNVAFKKIKADGHDVSIFPARYANLHLGDVLFFNIGDTICGSNLMTFSQVVSVANNNTLLFPCHKVANMFTNMHFCAFGIRQSQRDSQLPPCDSPVYKPITVLSESEYDIMHHEFLRAAQSTQSPLDPSDALVPS</sequence>
<dbReference type="EMBL" id="QTSX02005189">
    <property type="protein sequence ID" value="KAJ9060428.1"/>
    <property type="molecule type" value="Genomic_DNA"/>
</dbReference>
<proteinExistence type="predicted"/>
<organism evidence="1 2">
    <name type="scientific">Entomophthora muscae</name>
    <dbReference type="NCBI Taxonomy" id="34485"/>
    <lineage>
        <taxon>Eukaryota</taxon>
        <taxon>Fungi</taxon>
        <taxon>Fungi incertae sedis</taxon>
        <taxon>Zoopagomycota</taxon>
        <taxon>Entomophthoromycotina</taxon>
        <taxon>Entomophthoromycetes</taxon>
        <taxon>Entomophthorales</taxon>
        <taxon>Entomophthoraceae</taxon>
        <taxon>Entomophthora</taxon>
    </lineage>
</organism>
<accession>A0ACC2SDP5</accession>
<dbReference type="Proteomes" id="UP001165960">
    <property type="component" value="Unassembled WGS sequence"/>
</dbReference>
<evidence type="ECO:0000313" key="2">
    <source>
        <dbReference type="Proteomes" id="UP001165960"/>
    </source>
</evidence>
<protein>
    <submittedName>
        <fullName evidence="1">Uncharacterized protein</fullName>
    </submittedName>
</protein>
<comment type="caution">
    <text evidence="1">The sequence shown here is derived from an EMBL/GenBank/DDBJ whole genome shotgun (WGS) entry which is preliminary data.</text>
</comment>
<reference evidence="1" key="1">
    <citation type="submission" date="2022-04" db="EMBL/GenBank/DDBJ databases">
        <title>Genome of the entomopathogenic fungus Entomophthora muscae.</title>
        <authorList>
            <person name="Elya C."/>
            <person name="Lovett B.R."/>
            <person name="Lee E."/>
            <person name="Macias A.M."/>
            <person name="Hajek A.E."/>
            <person name="De Bivort B.L."/>
            <person name="Kasson M.T."/>
            <person name="De Fine Licht H.H."/>
            <person name="Stajich J.E."/>
        </authorList>
    </citation>
    <scope>NUCLEOTIDE SEQUENCE</scope>
    <source>
        <strain evidence="1">Berkeley</strain>
    </source>
</reference>
<keyword evidence="2" id="KW-1185">Reference proteome</keyword>
<name>A0ACC2SDP5_9FUNG</name>
<gene>
    <name evidence="1" type="ORF">DSO57_1030986</name>
</gene>
<evidence type="ECO:0000313" key="1">
    <source>
        <dbReference type="EMBL" id="KAJ9060428.1"/>
    </source>
</evidence>